<evidence type="ECO:0000313" key="3">
    <source>
        <dbReference type="Proteomes" id="UP000238937"/>
    </source>
</evidence>
<proteinExistence type="predicted"/>
<sequence length="79" mass="8816">MGVGSWELGASSRVGSAHQLGFKVWIRSVWELLARSRWSTIDTRASDVFWWGQNPDLGVPTPRPPVEGRDAAPQTPLRM</sequence>
<dbReference type="AlphaFoldDB" id="A0A2T1G4Z2"/>
<feature type="region of interest" description="Disordered" evidence="1">
    <location>
        <begin position="55"/>
        <end position="79"/>
    </location>
</feature>
<gene>
    <name evidence="2" type="ORF">C7B77_20650</name>
</gene>
<name>A0A2T1G4Z2_9CYAN</name>
<keyword evidence="3" id="KW-1185">Reference proteome</keyword>
<accession>A0A2T1G4Z2</accession>
<reference evidence="2 3" key="1">
    <citation type="submission" date="2018-03" db="EMBL/GenBank/DDBJ databases">
        <title>The ancient ancestry and fast evolution of plastids.</title>
        <authorList>
            <person name="Moore K.R."/>
            <person name="Magnabosco C."/>
            <person name="Momper L."/>
            <person name="Gold D.A."/>
            <person name="Bosak T."/>
            <person name="Fournier G.P."/>
        </authorList>
    </citation>
    <scope>NUCLEOTIDE SEQUENCE [LARGE SCALE GENOMIC DNA]</scope>
    <source>
        <strain evidence="2 3">CCALA 037</strain>
    </source>
</reference>
<evidence type="ECO:0000313" key="2">
    <source>
        <dbReference type="EMBL" id="PSB52312.1"/>
    </source>
</evidence>
<evidence type="ECO:0000256" key="1">
    <source>
        <dbReference type="SAM" id="MobiDB-lite"/>
    </source>
</evidence>
<dbReference type="EMBL" id="PVWO01000330">
    <property type="protein sequence ID" value="PSB52312.1"/>
    <property type="molecule type" value="Genomic_DNA"/>
</dbReference>
<organism evidence="2 3">
    <name type="scientific">Chamaesiphon polymorphus CCALA 037</name>
    <dbReference type="NCBI Taxonomy" id="2107692"/>
    <lineage>
        <taxon>Bacteria</taxon>
        <taxon>Bacillati</taxon>
        <taxon>Cyanobacteriota</taxon>
        <taxon>Cyanophyceae</taxon>
        <taxon>Gomontiellales</taxon>
        <taxon>Chamaesiphonaceae</taxon>
        <taxon>Chamaesiphon</taxon>
    </lineage>
</organism>
<comment type="caution">
    <text evidence="2">The sequence shown here is derived from an EMBL/GenBank/DDBJ whole genome shotgun (WGS) entry which is preliminary data.</text>
</comment>
<protein>
    <submittedName>
        <fullName evidence="2">Uncharacterized protein</fullName>
    </submittedName>
</protein>
<dbReference type="Proteomes" id="UP000238937">
    <property type="component" value="Unassembled WGS sequence"/>
</dbReference>